<keyword evidence="2 6" id="KW-0812">Transmembrane</keyword>
<sequence>MNAVHHDLTPAMDSIEARMLEKRYFDYPDSMDPLTRVFQIGLIPVALCAMMSLVSVTALLVFITHRLISWRKHYRHYVGYNQYVILIYNLLIADLQQSIAFSISFHWLKIGKILAPTTPCFIQAWFLQIGDVASGFFVLAIAVHTWMGVIKGYKLPYMWFVLSILFIWFFALILAVLGPAIYHERYFARAGGWCWVADEFQRERLWLHYLWIFIVEFGTIIIYAHIFVHLRGRIRSIIANDNANKLTRATKFMIMYPAVYVVLTLPIAVGRMIAMTGTAMPDAFFCIAGCLLTSCGWIDALVYALTRHVLTHQDHSNGNGQYNQHTHNTVTAVATNAARPGDDDNYYGLQSIHSKEPMNAAARTVTIVGGSNRLSRIVEHRRARSHNPRSQAENSVHEDSPTRAGSQDSIFKPASHNNGINIVTETNIEVETTEFDFDIGRPKPKDWSS</sequence>
<feature type="transmembrane region" description="Helical" evidence="6">
    <location>
        <begin position="206"/>
        <end position="228"/>
    </location>
</feature>
<dbReference type="OrthoDB" id="100006at2759"/>
<dbReference type="RefSeq" id="XP_003838253.1">
    <property type="nucleotide sequence ID" value="XM_003838205.1"/>
</dbReference>
<dbReference type="eggNOG" id="ENOG502RYZC">
    <property type="taxonomic scope" value="Eukaryota"/>
</dbReference>
<evidence type="ECO:0000256" key="1">
    <source>
        <dbReference type="ARBA" id="ARBA00004141"/>
    </source>
</evidence>
<evidence type="ECO:0000256" key="6">
    <source>
        <dbReference type="SAM" id="Phobius"/>
    </source>
</evidence>
<organism evidence="9">
    <name type="scientific">Leptosphaeria maculans (strain JN3 / isolate v23.1.3 / race Av1-4-5-6-7-8)</name>
    <name type="common">Blackleg fungus</name>
    <name type="synonym">Phoma lingam</name>
    <dbReference type="NCBI Taxonomy" id="985895"/>
    <lineage>
        <taxon>Eukaryota</taxon>
        <taxon>Fungi</taxon>
        <taxon>Dikarya</taxon>
        <taxon>Ascomycota</taxon>
        <taxon>Pezizomycotina</taxon>
        <taxon>Dothideomycetes</taxon>
        <taxon>Pleosporomycetidae</taxon>
        <taxon>Pleosporales</taxon>
        <taxon>Pleosporineae</taxon>
        <taxon>Leptosphaeriaceae</taxon>
        <taxon>Plenodomus</taxon>
        <taxon>Plenodomus lingam/Leptosphaeria maculans species complex</taxon>
    </lineage>
</organism>
<dbReference type="Gene3D" id="1.20.1070.10">
    <property type="entry name" value="Rhodopsin 7-helix transmembrane proteins"/>
    <property type="match status" value="1"/>
</dbReference>
<dbReference type="GO" id="GO:0007189">
    <property type="term" value="P:adenylate cyclase-activating G protein-coupled receptor signaling pathway"/>
    <property type="evidence" value="ECO:0007669"/>
    <property type="project" value="TreeGrafter"/>
</dbReference>
<dbReference type="VEuPathDB" id="FungiDB:LEMA_P117770.1"/>
<evidence type="ECO:0000256" key="5">
    <source>
        <dbReference type="SAM" id="MobiDB-lite"/>
    </source>
</evidence>
<feature type="region of interest" description="Disordered" evidence="5">
    <location>
        <begin position="380"/>
        <end position="418"/>
    </location>
</feature>
<feature type="transmembrane region" description="Helical" evidence="6">
    <location>
        <begin position="83"/>
        <end position="105"/>
    </location>
</feature>
<protein>
    <recommendedName>
        <fullName evidence="7">G-protein coupled receptors family 1 profile domain-containing protein</fullName>
    </recommendedName>
</protein>
<dbReference type="Proteomes" id="UP000002668">
    <property type="component" value="Genome"/>
</dbReference>
<gene>
    <name evidence="8" type="ORF">LEMA_P117770.1</name>
</gene>
<feature type="compositionally biased region" description="Polar residues" evidence="5">
    <location>
        <begin position="403"/>
        <end position="418"/>
    </location>
</feature>
<evidence type="ECO:0000313" key="8">
    <source>
        <dbReference type="EMBL" id="CBX94774.1"/>
    </source>
</evidence>
<feature type="transmembrane region" description="Helical" evidence="6">
    <location>
        <begin position="254"/>
        <end position="274"/>
    </location>
</feature>
<dbReference type="PANTHER" id="PTHR23112:SF37">
    <property type="entry name" value="G PROTEIN-COUPLED RECEPTOR GPR1"/>
    <property type="match status" value="1"/>
</dbReference>
<feature type="transmembrane region" description="Helical" evidence="6">
    <location>
        <begin position="159"/>
        <end position="182"/>
    </location>
</feature>
<evidence type="ECO:0000256" key="2">
    <source>
        <dbReference type="ARBA" id="ARBA00022692"/>
    </source>
</evidence>
<dbReference type="SUPFAM" id="SSF81321">
    <property type="entry name" value="Family A G protein-coupled receptor-like"/>
    <property type="match status" value="1"/>
</dbReference>
<keyword evidence="3 6" id="KW-1133">Transmembrane helix</keyword>
<dbReference type="EMBL" id="FP929125">
    <property type="protein sequence ID" value="CBX94774.1"/>
    <property type="molecule type" value="Genomic_DNA"/>
</dbReference>
<dbReference type="GO" id="GO:0005886">
    <property type="term" value="C:plasma membrane"/>
    <property type="evidence" value="ECO:0007669"/>
    <property type="project" value="TreeGrafter"/>
</dbReference>
<feature type="domain" description="G-protein coupled receptors family 1 profile" evidence="7">
    <location>
        <begin position="54"/>
        <end position="303"/>
    </location>
</feature>
<feature type="transmembrane region" description="Helical" evidence="6">
    <location>
        <begin position="37"/>
        <end position="62"/>
    </location>
</feature>
<dbReference type="PANTHER" id="PTHR23112">
    <property type="entry name" value="G PROTEIN-COUPLED RECEPTOR 157-RELATED"/>
    <property type="match status" value="1"/>
</dbReference>
<dbReference type="PROSITE" id="PS50262">
    <property type="entry name" value="G_PROTEIN_RECEP_F1_2"/>
    <property type="match status" value="1"/>
</dbReference>
<dbReference type="STRING" id="985895.E4ZTB8"/>
<dbReference type="AlphaFoldDB" id="E4ZTB8"/>
<dbReference type="InterPro" id="IPR022596">
    <property type="entry name" value="GPR1/2/3_C"/>
</dbReference>
<dbReference type="InParanoid" id="E4ZTB8"/>
<dbReference type="OMA" id="HERYFAR"/>
<accession>E4ZTB8</accession>
<name>E4ZTB8_LEPMJ</name>
<dbReference type="Pfam" id="PF11970">
    <property type="entry name" value="GPR_Gpa2_C"/>
    <property type="match status" value="1"/>
</dbReference>
<comment type="subcellular location">
    <subcellularLocation>
        <location evidence="1">Membrane</location>
        <topology evidence="1">Multi-pass membrane protein</topology>
    </subcellularLocation>
</comment>
<reference evidence="9" key="1">
    <citation type="journal article" date="2011" name="Nat. Commun.">
        <title>Effector diversification within compartments of the Leptosphaeria maculans genome affected by Repeat-Induced Point mutations.</title>
        <authorList>
            <person name="Rouxel T."/>
            <person name="Grandaubert J."/>
            <person name="Hane J.K."/>
            <person name="Hoede C."/>
            <person name="van de Wouw A.P."/>
            <person name="Couloux A."/>
            <person name="Dominguez V."/>
            <person name="Anthouard V."/>
            <person name="Bally P."/>
            <person name="Bourras S."/>
            <person name="Cozijnsen A.J."/>
            <person name="Ciuffetti L.M."/>
            <person name="Degrave A."/>
            <person name="Dilmaghani A."/>
            <person name="Duret L."/>
            <person name="Fudal I."/>
            <person name="Goodwin S.B."/>
            <person name="Gout L."/>
            <person name="Glaser N."/>
            <person name="Linglin J."/>
            <person name="Kema G.H.J."/>
            <person name="Lapalu N."/>
            <person name="Lawrence C.B."/>
            <person name="May K."/>
            <person name="Meyer M."/>
            <person name="Ollivier B."/>
            <person name="Poulain J."/>
            <person name="Schoch C.L."/>
            <person name="Simon A."/>
            <person name="Spatafora J.W."/>
            <person name="Stachowiak A."/>
            <person name="Turgeon B.G."/>
            <person name="Tyler B.M."/>
            <person name="Vincent D."/>
            <person name="Weissenbach J."/>
            <person name="Amselem J."/>
            <person name="Quesneville H."/>
            <person name="Oliver R.P."/>
            <person name="Wincker P."/>
            <person name="Balesdent M.-H."/>
            <person name="Howlett B.J."/>
        </authorList>
    </citation>
    <scope>NUCLEOTIDE SEQUENCE [LARGE SCALE GENOMIC DNA]</scope>
    <source>
        <strain evidence="9">JN3 / isolate v23.1.3 / race Av1-4-5-6-7-8</strain>
    </source>
</reference>
<proteinExistence type="predicted"/>
<feature type="transmembrane region" description="Helical" evidence="6">
    <location>
        <begin position="125"/>
        <end position="147"/>
    </location>
</feature>
<dbReference type="GO" id="GO:0004930">
    <property type="term" value="F:G protein-coupled receptor activity"/>
    <property type="evidence" value="ECO:0007669"/>
    <property type="project" value="TreeGrafter"/>
</dbReference>
<dbReference type="HOGENOM" id="CLU_027149_3_1_1"/>
<dbReference type="InterPro" id="IPR017452">
    <property type="entry name" value="GPCR_Rhodpsn_7TM"/>
</dbReference>
<dbReference type="GeneID" id="13291243"/>
<evidence type="ECO:0000313" key="9">
    <source>
        <dbReference type="Proteomes" id="UP000002668"/>
    </source>
</evidence>
<evidence type="ECO:0000256" key="4">
    <source>
        <dbReference type="ARBA" id="ARBA00023136"/>
    </source>
</evidence>
<evidence type="ECO:0000259" key="7">
    <source>
        <dbReference type="PROSITE" id="PS50262"/>
    </source>
</evidence>
<feature type="transmembrane region" description="Helical" evidence="6">
    <location>
        <begin position="280"/>
        <end position="305"/>
    </location>
</feature>
<evidence type="ECO:0000256" key="3">
    <source>
        <dbReference type="ARBA" id="ARBA00022989"/>
    </source>
</evidence>
<keyword evidence="4 6" id="KW-0472">Membrane</keyword>
<keyword evidence="9" id="KW-1185">Reference proteome</keyword>